<dbReference type="InterPro" id="IPR040372">
    <property type="entry name" value="YaeB-like"/>
</dbReference>
<proteinExistence type="inferred from homology"/>
<dbReference type="Proteomes" id="UP000183832">
    <property type="component" value="Unassembled WGS sequence"/>
</dbReference>
<dbReference type="EMBL" id="CVRI01000042">
    <property type="protein sequence ID" value="CRK95555.1"/>
    <property type="molecule type" value="Genomic_DNA"/>
</dbReference>
<feature type="region of interest" description="Disordered" evidence="4">
    <location>
        <begin position="266"/>
        <end position="293"/>
    </location>
</feature>
<evidence type="ECO:0000256" key="1">
    <source>
        <dbReference type="ARBA" id="ARBA00022691"/>
    </source>
</evidence>
<dbReference type="Pfam" id="PF01980">
    <property type="entry name" value="TrmO_N"/>
    <property type="match status" value="1"/>
</dbReference>
<dbReference type="PANTHER" id="PTHR12818:SF0">
    <property type="entry name" value="TRNA (ADENINE(37)-N6)-METHYLTRANSFERASE"/>
    <property type="match status" value="1"/>
</dbReference>
<evidence type="ECO:0000256" key="2">
    <source>
        <dbReference type="ARBA" id="ARBA00033753"/>
    </source>
</evidence>
<organism evidence="6 7">
    <name type="scientific">Clunio marinus</name>
    <dbReference type="NCBI Taxonomy" id="568069"/>
    <lineage>
        <taxon>Eukaryota</taxon>
        <taxon>Metazoa</taxon>
        <taxon>Ecdysozoa</taxon>
        <taxon>Arthropoda</taxon>
        <taxon>Hexapoda</taxon>
        <taxon>Insecta</taxon>
        <taxon>Pterygota</taxon>
        <taxon>Neoptera</taxon>
        <taxon>Endopterygota</taxon>
        <taxon>Diptera</taxon>
        <taxon>Nematocera</taxon>
        <taxon>Chironomoidea</taxon>
        <taxon>Chironomidae</taxon>
        <taxon>Clunio</taxon>
    </lineage>
</organism>
<evidence type="ECO:0000256" key="3">
    <source>
        <dbReference type="SAM" id="Coils"/>
    </source>
</evidence>
<dbReference type="CDD" id="cd09281">
    <property type="entry name" value="UPF0066"/>
    <property type="match status" value="1"/>
</dbReference>
<dbReference type="InterPro" id="IPR036414">
    <property type="entry name" value="YaeB_N_sf"/>
</dbReference>
<evidence type="ECO:0000259" key="5">
    <source>
        <dbReference type="PROSITE" id="PS51668"/>
    </source>
</evidence>
<dbReference type="SUPFAM" id="SSF118196">
    <property type="entry name" value="YaeB-like"/>
    <property type="match status" value="1"/>
</dbReference>
<feature type="coiled-coil region" evidence="3">
    <location>
        <begin position="46"/>
        <end position="73"/>
    </location>
</feature>
<dbReference type="PROSITE" id="PS51668">
    <property type="entry name" value="TSAA_2"/>
    <property type="match status" value="1"/>
</dbReference>
<accession>A0A1J1I5U5</accession>
<dbReference type="InterPro" id="IPR023370">
    <property type="entry name" value="TrmO-like_N"/>
</dbReference>
<dbReference type="Gene3D" id="2.40.30.70">
    <property type="entry name" value="YaeB-like"/>
    <property type="match status" value="1"/>
</dbReference>
<feature type="domain" description="TsaA-like" evidence="5">
    <location>
        <begin position="115"/>
        <end position="252"/>
    </location>
</feature>
<dbReference type="InterPro" id="IPR036413">
    <property type="entry name" value="YaeB-like_sf"/>
</dbReference>
<dbReference type="PANTHER" id="PTHR12818">
    <property type="entry name" value="TRNA (ADENINE(37)-N6)-METHYLTRANSFERASE"/>
    <property type="match status" value="1"/>
</dbReference>
<evidence type="ECO:0000256" key="4">
    <source>
        <dbReference type="SAM" id="MobiDB-lite"/>
    </source>
</evidence>
<name>A0A1J1I5U5_9DIPT</name>
<reference evidence="6 7" key="1">
    <citation type="submission" date="2015-04" db="EMBL/GenBank/DDBJ databases">
        <authorList>
            <person name="Syromyatnikov M.Y."/>
            <person name="Popov V.N."/>
        </authorList>
    </citation>
    <scope>NUCLEOTIDE SEQUENCE [LARGE SCALE GENOMIC DNA]</scope>
</reference>
<evidence type="ECO:0000313" key="7">
    <source>
        <dbReference type="Proteomes" id="UP000183832"/>
    </source>
</evidence>
<protein>
    <submittedName>
        <fullName evidence="6">CLUMA_CG009020, isoform A</fullName>
    </submittedName>
</protein>
<comment type="similarity">
    <text evidence="2">Belongs to the tRNA methyltransferase O family.</text>
</comment>
<keyword evidence="3" id="KW-0175">Coiled coil</keyword>
<gene>
    <name evidence="6" type="ORF">CLUMA_CG009020</name>
</gene>
<dbReference type="Gene3D" id="3.30.2310.10">
    <property type="entry name" value="YaeB-like"/>
    <property type="match status" value="1"/>
</dbReference>
<sequence length="381" mass="43985">MCEAEIEKIKSQLKIARNEISNLSFLTQFIKEKVNFIREIMCEAEIEKIKSQLEIARNEISNLRSQINNLNHVHRKDVELMKATLQDFRCHGWSISEPMKESNIEPKENDLSIDLKPIGYIKTIFTDKRAVPRQANIAEGIFSRIELLKDVYTNPQQSLETLDEFSHFWIIYYFHRNICHFKPKVSPPRLDGKKVGVFATRSPHRFNPIGMSLVRLDHIEGSVIYFYGSDMVNDTPVIDIKPYIPRYDCPEKFSDNGTLTPEVASMKAREEPEGEDSQDETTTPTSSSSSQQNLADVKVPAWINNHPTLTVIFSENALGQINEFKFNQKTIEDILKNDPRSVYVREKYLSQIYNFQVDGNNVICKFDDVNGTVTVLQVRRM</sequence>
<evidence type="ECO:0000313" key="6">
    <source>
        <dbReference type="EMBL" id="CRK95555.1"/>
    </source>
</evidence>
<dbReference type="STRING" id="568069.A0A1J1I5U5"/>
<keyword evidence="1" id="KW-0949">S-adenosyl-L-methionine</keyword>
<dbReference type="AlphaFoldDB" id="A0A1J1I5U5"/>
<feature type="compositionally biased region" description="Low complexity" evidence="4">
    <location>
        <begin position="280"/>
        <end position="292"/>
    </location>
</feature>
<dbReference type="OrthoDB" id="4882at2759"/>
<keyword evidence="7" id="KW-1185">Reference proteome</keyword>
<dbReference type="NCBIfam" id="TIGR00104">
    <property type="entry name" value="tRNA_TsaA"/>
    <property type="match status" value="1"/>
</dbReference>